<gene>
    <name evidence="2" type="ORF">NE237_009539</name>
</gene>
<evidence type="ECO:0000256" key="1">
    <source>
        <dbReference type="SAM" id="MobiDB-lite"/>
    </source>
</evidence>
<sequence>MFEMMKLFSISYGYLPPNNLRDKFDCIMAAITNVERNTGVAFSSFKVPRLVRYHQRGYPKRAVVSALPWQFLMPPLPYFWRRTLPWLSLSPSPPPSLPSSRTHPAPASSSSSLKWFRL</sequence>
<proteinExistence type="predicted"/>
<reference evidence="2" key="1">
    <citation type="journal article" date="2023" name="Plant J.">
        <title>The genome of the king protea, Protea cynaroides.</title>
        <authorList>
            <person name="Chang J."/>
            <person name="Duong T.A."/>
            <person name="Schoeman C."/>
            <person name="Ma X."/>
            <person name="Roodt D."/>
            <person name="Barker N."/>
            <person name="Li Z."/>
            <person name="Van de Peer Y."/>
            <person name="Mizrachi E."/>
        </authorList>
    </citation>
    <scope>NUCLEOTIDE SEQUENCE</scope>
    <source>
        <tissue evidence="2">Young leaves</tissue>
    </source>
</reference>
<name>A0A9Q0KYS0_9MAGN</name>
<feature type="compositionally biased region" description="Polar residues" evidence="1">
    <location>
        <begin position="107"/>
        <end position="118"/>
    </location>
</feature>
<comment type="caution">
    <text evidence="2">The sequence shown here is derived from an EMBL/GenBank/DDBJ whole genome shotgun (WGS) entry which is preliminary data.</text>
</comment>
<evidence type="ECO:0000313" key="3">
    <source>
        <dbReference type="Proteomes" id="UP001141806"/>
    </source>
</evidence>
<dbReference type="EMBL" id="JAMYWD010000002">
    <property type="protein sequence ID" value="KAJ4978759.1"/>
    <property type="molecule type" value="Genomic_DNA"/>
</dbReference>
<keyword evidence="3" id="KW-1185">Reference proteome</keyword>
<organism evidence="2 3">
    <name type="scientific">Protea cynaroides</name>
    <dbReference type="NCBI Taxonomy" id="273540"/>
    <lineage>
        <taxon>Eukaryota</taxon>
        <taxon>Viridiplantae</taxon>
        <taxon>Streptophyta</taxon>
        <taxon>Embryophyta</taxon>
        <taxon>Tracheophyta</taxon>
        <taxon>Spermatophyta</taxon>
        <taxon>Magnoliopsida</taxon>
        <taxon>Proteales</taxon>
        <taxon>Proteaceae</taxon>
        <taxon>Protea</taxon>
    </lineage>
</organism>
<dbReference type="Proteomes" id="UP001141806">
    <property type="component" value="Unassembled WGS sequence"/>
</dbReference>
<dbReference type="AlphaFoldDB" id="A0A9Q0KYS0"/>
<accession>A0A9Q0KYS0</accession>
<evidence type="ECO:0000313" key="2">
    <source>
        <dbReference type="EMBL" id="KAJ4978759.1"/>
    </source>
</evidence>
<protein>
    <submittedName>
        <fullName evidence="2">Uncharacterized protein</fullName>
    </submittedName>
</protein>
<feature type="region of interest" description="Disordered" evidence="1">
    <location>
        <begin position="91"/>
        <end position="118"/>
    </location>
</feature>